<comment type="caution">
    <text evidence="2">The sequence shown here is derived from an EMBL/GenBank/DDBJ whole genome shotgun (WGS) entry which is preliminary data.</text>
</comment>
<feature type="domain" description="Tc1-like transposase DDE" evidence="1">
    <location>
        <begin position="93"/>
        <end position="173"/>
    </location>
</feature>
<gene>
    <name evidence="2" type="ORF">KDH_11750</name>
</gene>
<name>A0ABQ6FJE5_9CHLR</name>
<protein>
    <recommendedName>
        <fullName evidence="1">Tc1-like transposase DDE domain-containing protein</fullName>
    </recommendedName>
</protein>
<dbReference type="Proteomes" id="UP001344906">
    <property type="component" value="Unassembled WGS sequence"/>
</dbReference>
<dbReference type="EMBL" id="BSRI01000001">
    <property type="protein sequence ID" value="GLV54327.1"/>
    <property type="molecule type" value="Genomic_DNA"/>
</dbReference>
<keyword evidence="3" id="KW-1185">Reference proteome</keyword>
<dbReference type="Pfam" id="PF13358">
    <property type="entry name" value="DDE_3"/>
    <property type="match status" value="1"/>
</dbReference>
<dbReference type="InterPro" id="IPR036397">
    <property type="entry name" value="RNaseH_sf"/>
</dbReference>
<organism evidence="2 3">
    <name type="scientific">Dictyobacter halimunensis</name>
    <dbReference type="NCBI Taxonomy" id="3026934"/>
    <lineage>
        <taxon>Bacteria</taxon>
        <taxon>Bacillati</taxon>
        <taxon>Chloroflexota</taxon>
        <taxon>Ktedonobacteria</taxon>
        <taxon>Ktedonobacterales</taxon>
        <taxon>Dictyobacteraceae</taxon>
        <taxon>Dictyobacter</taxon>
    </lineage>
</organism>
<dbReference type="InterPro" id="IPR038717">
    <property type="entry name" value="Tc1-like_DDE_dom"/>
</dbReference>
<dbReference type="RefSeq" id="WP_338248019.1">
    <property type="nucleotide sequence ID" value="NZ_BSRI01000001.1"/>
</dbReference>
<sequence>MIWASQAQQAAIWAIGFLDEVWWSRFALPPAHAWQTTDAPIHLREQNWQKADPDTKALACYGVLWQRGPAEAPIRDQMSLRFVDGRPVSDITTQFLDWCCTCLERQGKTAWLLIWDNASWHYSKMVRTWIRGHNQQVKASGKGVRILPLFLPKQSPWLNPIEPKWIHGKRAVVEPNGLLSARQLAERICSYYHCSYEPHLSIPEKIS</sequence>
<accession>A0ABQ6FJE5</accession>
<dbReference type="Gene3D" id="3.30.420.10">
    <property type="entry name" value="Ribonuclease H-like superfamily/Ribonuclease H"/>
    <property type="match status" value="1"/>
</dbReference>
<evidence type="ECO:0000259" key="1">
    <source>
        <dbReference type="Pfam" id="PF13358"/>
    </source>
</evidence>
<evidence type="ECO:0000313" key="2">
    <source>
        <dbReference type="EMBL" id="GLV54327.1"/>
    </source>
</evidence>
<evidence type="ECO:0000313" key="3">
    <source>
        <dbReference type="Proteomes" id="UP001344906"/>
    </source>
</evidence>
<proteinExistence type="predicted"/>
<reference evidence="2 3" key="1">
    <citation type="submission" date="2023-02" db="EMBL/GenBank/DDBJ databases">
        <title>Dictyobacter halimunensis sp. nov., a new member of the class Ktedonobacteria from forest soil in a geothermal area.</title>
        <authorList>
            <person name="Rachmania M.K."/>
            <person name="Ningsih F."/>
            <person name="Sakai Y."/>
            <person name="Yabe S."/>
            <person name="Yokota A."/>
            <person name="Sjamsuridzal W."/>
        </authorList>
    </citation>
    <scope>NUCLEOTIDE SEQUENCE [LARGE SCALE GENOMIC DNA]</scope>
    <source>
        <strain evidence="2 3">S3.2.2.5</strain>
    </source>
</reference>